<sequence>MQDKPKIDTAIPQRRYTLGAFTVVILGEVQSSDGKDYRYVAAVVREGDPEPGLYLTVERPTGQRPADPYDMRVTMHDGSQVIGTSNRWAGIEEFSTDALGLIASILDLQDEQPYRLM</sequence>
<reference evidence="1 2" key="1">
    <citation type="journal article" date="2016" name="Nat. Commun.">
        <title>Thousands of microbial genomes shed light on interconnected biogeochemical processes in an aquifer system.</title>
        <authorList>
            <person name="Anantharaman K."/>
            <person name="Brown C.T."/>
            <person name="Hug L.A."/>
            <person name="Sharon I."/>
            <person name="Castelle C.J."/>
            <person name="Probst A.J."/>
            <person name="Thomas B.C."/>
            <person name="Singh A."/>
            <person name="Wilkins M.J."/>
            <person name="Karaoz U."/>
            <person name="Brodie E.L."/>
            <person name="Williams K.H."/>
            <person name="Hubbard S.S."/>
            <person name="Banfield J.F."/>
        </authorList>
    </citation>
    <scope>NUCLEOTIDE SEQUENCE [LARGE SCALE GENOMIC DNA]</scope>
</reference>
<proteinExistence type="predicted"/>
<gene>
    <name evidence="1" type="ORF">A2V58_00545</name>
</gene>
<accession>A0A1F6UEN7</accession>
<organism evidence="1 2">
    <name type="scientific">Candidatus Muproteobacteria bacterium RBG_19FT_COMBO_61_10</name>
    <dbReference type="NCBI Taxonomy" id="1817761"/>
    <lineage>
        <taxon>Bacteria</taxon>
        <taxon>Pseudomonadati</taxon>
        <taxon>Pseudomonadota</taxon>
        <taxon>Candidatus Muproteobacteria</taxon>
    </lineage>
</organism>
<comment type="caution">
    <text evidence="1">The sequence shown here is derived from an EMBL/GenBank/DDBJ whole genome shotgun (WGS) entry which is preliminary data.</text>
</comment>
<protein>
    <submittedName>
        <fullName evidence="1">Uncharacterized protein</fullName>
    </submittedName>
</protein>
<dbReference type="Proteomes" id="UP000177950">
    <property type="component" value="Unassembled WGS sequence"/>
</dbReference>
<evidence type="ECO:0000313" key="1">
    <source>
        <dbReference type="EMBL" id="OGI55846.1"/>
    </source>
</evidence>
<dbReference type="AlphaFoldDB" id="A0A1F6UEN7"/>
<dbReference type="EMBL" id="MFSV01000204">
    <property type="protein sequence ID" value="OGI55846.1"/>
    <property type="molecule type" value="Genomic_DNA"/>
</dbReference>
<evidence type="ECO:0000313" key="2">
    <source>
        <dbReference type="Proteomes" id="UP000177950"/>
    </source>
</evidence>
<name>A0A1F6UEN7_9PROT</name>